<dbReference type="Proteomes" id="UP000811609">
    <property type="component" value="Chromosome 16"/>
</dbReference>
<protein>
    <submittedName>
        <fullName evidence="2">Uncharacterized protein</fullName>
    </submittedName>
</protein>
<organism evidence="2 3">
    <name type="scientific">Carya illinoinensis</name>
    <name type="common">Pecan</name>
    <dbReference type="NCBI Taxonomy" id="32201"/>
    <lineage>
        <taxon>Eukaryota</taxon>
        <taxon>Viridiplantae</taxon>
        <taxon>Streptophyta</taxon>
        <taxon>Embryophyta</taxon>
        <taxon>Tracheophyta</taxon>
        <taxon>Spermatophyta</taxon>
        <taxon>Magnoliopsida</taxon>
        <taxon>eudicotyledons</taxon>
        <taxon>Gunneridae</taxon>
        <taxon>Pentapetalae</taxon>
        <taxon>rosids</taxon>
        <taxon>fabids</taxon>
        <taxon>Fagales</taxon>
        <taxon>Juglandaceae</taxon>
        <taxon>Carya</taxon>
    </lineage>
</organism>
<accession>A0A8T1N2H1</accession>
<reference evidence="2" key="1">
    <citation type="submission" date="2020-12" db="EMBL/GenBank/DDBJ databases">
        <title>WGS assembly of Carya illinoinensis cv. Pawnee.</title>
        <authorList>
            <person name="Platts A."/>
            <person name="Shu S."/>
            <person name="Wright S."/>
            <person name="Barry K."/>
            <person name="Edger P."/>
            <person name="Pires J.C."/>
            <person name="Schmutz J."/>
        </authorList>
    </citation>
    <scope>NUCLEOTIDE SEQUENCE</scope>
    <source>
        <tissue evidence="2">Leaf</tissue>
    </source>
</reference>
<proteinExistence type="predicted"/>
<keyword evidence="1" id="KW-0812">Transmembrane</keyword>
<sequence length="56" mass="6398">MRQHLSWAWTLAVEHLLSQDMFELVGAPFVENCLAGFNNSIFAYGGGIFQFLLFLF</sequence>
<evidence type="ECO:0000313" key="2">
    <source>
        <dbReference type="EMBL" id="KAG6625229.1"/>
    </source>
</evidence>
<keyword evidence="1" id="KW-0472">Membrane</keyword>
<evidence type="ECO:0000256" key="1">
    <source>
        <dbReference type="SAM" id="Phobius"/>
    </source>
</evidence>
<feature type="transmembrane region" description="Helical" evidence="1">
    <location>
        <begin position="34"/>
        <end position="55"/>
    </location>
</feature>
<gene>
    <name evidence="2" type="ORF">CIPAW_16G082200</name>
</gene>
<name>A0A8T1N2H1_CARIL</name>
<evidence type="ECO:0000313" key="3">
    <source>
        <dbReference type="Proteomes" id="UP000811609"/>
    </source>
</evidence>
<dbReference type="EMBL" id="CM031824">
    <property type="protein sequence ID" value="KAG6625229.1"/>
    <property type="molecule type" value="Genomic_DNA"/>
</dbReference>
<dbReference type="AlphaFoldDB" id="A0A8T1N2H1"/>
<keyword evidence="3" id="KW-1185">Reference proteome</keyword>
<keyword evidence="1" id="KW-1133">Transmembrane helix</keyword>
<comment type="caution">
    <text evidence="2">The sequence shown here is derived from an EMBL/GenBank/DDBJ whole genome shotgun (WGS) entry which is preliminary data.</text>
</comment>